<dbReference type="AlphaFoldDB" id="A0A6A4HJF4"/>
<proteinExistence type="predicted"/>
<reference evidence="1" key="1">
    <citation type="journal article" date="2019" name="Environ. Microbiol.">
        <title>Fungal ecological strategies reflected in gene transcription - a case study of two litter decomposers.</title>
        <authorList>
            <person name="Barbi F."/>
            <person name="Kohler A."/>
            <person name="Barry K."/>
            <person name="Baskaran P."/>
            <person name="Daum C."/>
            <person name="Fauchery L."/>
            <person name="Ihrmark K."/>
            <person name="Kuo A."/>
            <person name="LaButti K."/>
            <person name="Lipzen A."/>
            <person name="Morin E."/>
            <person name="Grigoriev I.V."/>
            <person name="Henrissat B."/>
            <person name="Lindahl B."/>
            <person name="Martin F."/>
        </authorList>
    </citation>
    <scope>NUCLEOTIDE SEQUENCE</scope>
    <source>
        <strain evidence="1">JB14</strain>
    </source>
</reference>
<keyword evidence="2" id="KW-1185">Reference proteome</keyword>
<protein>
    <submittedName>
        <fullName evidence="1">Uncharacterized protein</fullName>
    </submittedName>
</protein>
<dbReference type="Proteomes" id="UP000799118">
    <property type="component" value="Unassembled WGS sequence"/>
</dbReference>
<name>A0A6A4HJF4_9AGAR</name>
<organism evidence="1 2">
    <name type="scientific">Gymnopus androsaceus JB14</name>
    <dbReference type="NCBI Taxonomy" id="1447944"/>
    <lineage>
        <taxon>Eukaryota</taxon>
        <taxon>Fungi</taxon>
        <taxon>Dikarya</taxon>
        <taxon>Basidiomycota</taxon>
        <taxon>Agaricomycotina</taxon>
        <taxon>Agaricomycetes</taxon>
        <taxon>Agaricomycetidae</taxon>
        <taxon>Agaricales</taxon>
        <taxon>Marasmiineae</taxon>
        <taxon>Omphalotaceae</taxon>
        <taxon>Gymnopus</taxon>
    </lineage>
</organism>
<dbReference type="EMBL" id="ML769504">
    <property type="protein sequence ID" value="KAE9397005.1"/>
    <property type="molecule type" value="Genomic_DNA"/>
</dbReference>
<gene>
    <name evidence="1" type="ORF">BT96DRAFT_1038196</name>
</gene>
<sequence length="280" mass="31886">MSKRRINFFGPQIEGKTLQSLDEMPLFSMAMLVKFIILIYVHIRVKLVTVSWKIDIILENNGNPFHDGLYFVFNIDVEHYGLKIWLFTLAAFQGYMSNLVCQRQSSLPFQEVLRDTKVQNGSLNTALPEDGALRLRVISKTCILHLNFDSSLWELWPAPATPLVSWSAGALETLSSTCNNWMNHTYFADGLLPNMLDGGTYPVLAKFHPIKGSMAVFRDSLSYDREKLDVAYMDSIMGQQGMSGMAVLEIVLEDENPTEAMQWYRRAFKHCARLGLEVVF</sequence>
<evidence type="ECO:0000313" key="2">
    <source>
        <dbReference type="Proteomes" id="UP000799118"/>
    </source>
</evidence>
<evidence type="ECO:0000313" key="1">
    <source>
        <dbReference type="EMBL" id="KAE9397005.1"/>
    </source>
</evidence>
<accession>A0A6A4HJF4</accession>